<accession>A0A939BD96</accession>
<dbReference type="InterPro" id="IPR013784">
    <property type="entry name" value="Carb-bd-like_fold"/>
</dbReference>
<feature type="domain" description="SpaA-like prealbumin fold" evidence="6">
    <location>
        <begin position="612"/>
        <end position="697"/>
    </location>
</feature>
<keyword evidence="4" id="KW-0812">Transmembrane</keyword>
<proteinExistence type="inferred from homology"/>
<sequence>MKKSVFKKGMSAFLALLMCFSALIGMGTTTALAAEAGETDTVVMMSFPREGDANYSGNWGHPELHYMNGWSAQESSKITAYTVGSWNGTACYCIEPGTPLAIGDVMTARDENYWDNYPSAYNKTISADEIKLFIGRIFQYGYTGTITTEWRSQNAADADKMAHMMATQTLIWETVVGERDSNFNHVDPGSYDAVSDRISTNHPLYSQYISYYNSMVSNVQKHSKVPSFFAKSTAKAQEIDLEWNGSNYSATLTDTNNVLGNFTFSADTSGISFSVSGNKLTITADKAPSGTVGITATKTGSVRKGVIIWTDGVYAPGQGQQDLSTYAAEVNDPVRGYLNIAVSLGAAKIVKTSEDGNVSGISFTITGNGVNQTVKTGSNGEITISNLAPGTYTITEQSINYYEPQQSKTVTVVSGQTASVSFNNVLKRSDLKVIKTSEDNMNEGVKFRLYGKSSSGQSIDLYATTNAEGVAVFKDVLIGTNYTLEEVDTAERYIVPDSQNAVIEWEKVTENDFYNELKRGDLKVVKTSEDGLVEGMKFHLYGTSLSGIAVDEYAVTDKNGIAVFEDVLIGSRYTLEEVDTAEKYIIPDAQTVEVEWNKVTETSFENILKRGDLKVVKTAEDKLVEGLKFHLYGTSLSGIKVDEYAVTDADGVAYFSDILIGTGYTIEEVDTPVRYVVPESQTADIEWNKVTEKSFENILKKWRADVFKLDAELANGNGSTGVPVKVLSADSDEMVKDLGGAYGQTQGDATLAGAVYGVYKGEELIDTYTTDENGYFVTDYYVCGDDWSIREITPSEGYLLDPTIYHIDCVAENYTVELNTEYPDVYEDIIKGNISIIKHTDDGSTQIETPEEGAKFEVFLKASGSYAEAKETERDILTCDENGFAQTKDLPYGVYIVHQVSGWDGRELMDDFEVYISQDGATYRYIINNRNFESYIHIVKVDAETGKNIPYTGAAFKLFDPNGEMVTMTFTYPTPTTVDTFYTDENGTLVTPEKLPYGKGYFLVEVEAPYGYVLDSNPVYFDVTEENSESAEGITIIKVNKENIAQKGTINITKTGEVFSDVSVENEIYQPVYGEAALEGAVFEIRAAEDIVTPDGTVRYTQGELVDTITTGADGIAKSKELYLGKYEVKEITAPYGYVLSDEIHVAELIYAGQEISVTETAVFAYNERQTATLSILKVLETNDLFGIGNKNEIMDVVFGLYAGEEIVSISGNAIPVDGLIEVITFDENGLATIKTDLPIGSYYVKEIATNEHYILNSDKYEFTFEYGGQEIVTITLAVNGGEAIENELIYGSVSGVKVDEDSNGLANAVIGLFKKDETVFSKETALMTVVSGEDGSFSFENIPYGEWLIREIEQPTGFVINDTVYDVVISENGQVIEVKIENKFVRGDITLTKVDADYPENKLAGATFEVYEDVNADGKLDDGDILIGTLTEGEAGIYEMKDMRYGHYLVIETVAPEGFILDTGVYAVFIEENGKVYAVENKAGVGFINNAQTGSIRIEKTSEDGVVEGFTFKVEGTDISGNPYSKEFVTDANGEIHIDGLRIGNYVISEVGNEANKRYILPDDITVTVHADKTVVAQFHNKLIPDNPKTGDNSNIALWATLAVLSLAGIGITGFVTFKKRKKEDE</sequence>
<comment type="similarity">
    <text evidence="1">Belongs to the serine-aspartate repeat-containing protein (SDr) family.</text>
</comment>
<comment type="caution">
    <text evidence="7">The sequence shown here is derived from an EMBL/GenBank/DDBJ whole genome shotgun (WGS) entry which is preliminary data.</text>
</comment>
<dbReference type="GO" id="GO:0030246">
    <property type="term" value="F:carbohydrate binding"/>
    <property type="evidence" value="ECO:0007669"/>
    <property type="project" value="InterPro"/>
</dbReference>
<keyword evidence="2" id="KW-0964">Secreted</keyword>
<feature type="domain" description="SpaA-like prealbumin fold" evidence="6">
    <location>
        <begin position="1495"/>
        <end position="1583"/>
    </location>
</feature>
<evidence type="ECO:0000256" key="1">
    <source>
        <dbReference type="ARBA" id="ARBA00007257"/>
    </source>
</evidence>
<evidence type="ECO:0000313" key="7">
    <source>
        <dbReference type="EMBL" id="MBM6920874.1"/>
    </source>
</evidence>
<dbReference type="Gene3D" id="2.60.40.1120">
    <property type="entry name" value="Carboxypeptidase-like, regulatory domain"/>
    <property type="match status" value="1"/>
</dbReference>
<evidence type="ECO:0000256" key="5">
    <source>
        <dbReference type="SAM" id="SignalP"/>
    </source>
</evidence>
<dbReference type="SUPFAM" id="SSF49478">
    <property type="entry name" value="Cna protein B-type domain"/>
    <property type="match status" value="1"/>
</dbReference>
<dbReference type="Pfam" id="PF17802">
    <property type="entry name" value="SpaA"/>
    <property type="match status" value="12"/>
</dbReference>
<feature type="domain" description="SpaA-like prealbumin fold" evidence="6">
    <location>
        <begin position="834"/>
        <end position="929"/>
    </location>
</feature>
<feature type="domain" description="SpaA-like prealbumin fold" evidence="6">
    <location>
        <begin position="520"/>
        <end position="606"/>
    </location>
</feature>
<evidence type="ECO:0000256" key="4">
    <source>
        <dbReference type="SAM" id="Phobius"/>
    </source>
</evidence>
<dbReference type="InterPro" id="IPR013783">
    <property type="entry name" value="Ig-like_fold"/>
</dbReference>
<dbReference type="NCBIfam" id="TIGR03063">
    <property type="entry name" value="srtB_target"/>
    <property type="match status" value="1"/>
</dbReference>
<dbReference type="PANTHER" id="PTHR36108:SF13">
    <property type="entry name" value="COLOSSIN-B-RELATED"/>
    <property type="match status" value="1"/>
</dbReference>
<name>A0A939BD96_9FIRM</name>
<reference evidence="7" key="1">
    <citation type="submission" date="2020-08" db="EMBL/GenBank/DDBJ databases">
        <authorList>
            <person name="Cejkova D."/>
            <person name="Kubasova T."/>
            <person name="Jahodarova E."/>
            <person name="Rychlik I."/>
        </authorList>
    </citation>
    <scope>NUCLEOTIDE SEQUENCE</scope>
    <source>
        <strain evidence="7">An559</strain>
    </source>
</reference>
<evidence type="ECO:0000256" key="3">
    <source>
        <dbReference type="ARBA" id="ARBA00022729"/>
    </source>
</evidence>
<feature type="domain" description="SpaA-like prealbumin fold" evidence="6">
    <location>
        <begin position="347"/>
        <end position="424"/>
    </location>
</feature>
<feature type="domain" description="SpaA-like prealbumin fold" evidence="6">
    <location>
        <begin position="747"/>
        <end position="819"/>
    </location>
</feature>
<keyword evidence="4" id="KW-0472">Membrane</keyword>
<keyword evidence="4" id="KW-1133">Transmembrane helix</keyword>
<dbReference type="Proteomes" id="UP000774750">
    <property type="component" value="Unassembled WGS sequence"/>
</dbReference>
<dbReference type="PANTHER" id="PTHR36108">
    <property type="entry name" value="COLOSSIN-B-RELATED"/>
    <property type="match status" value="1"/>
</dbReference>
<protein>
    <submittedName>
        <fullName evidence="7">Cys-Gln thioester bond-forming surface protein</fullName>
    </submittedName>
</protein>
<evidence type="ECO:0000313" key="8">
    <source>
        <dbReference type="Proteomes" id="UP000774750"/>
    </source>
</evidence>
<feature type="domain" description="SpaA-like prealbumin fold" evidence="6">
    <location>
        <begin position="1292"/>
        <end position="1384"/>
    </location>
</feature>
<evidence type="ECO:0000256" key="2">
    <source>
        <dbReference type="ARBA" id="ARBA00022525"/>
    </source>
</evidence>
<feature type="domain" description="SpaA-like prealbumin fold" evidence="6">
    <location>
        <begin position="430"/>
        <end position="510"/>
    </location>
</feature>
<dbReference type="InterPro" id="IPR017502">
    <property type="entry name" value="Sortase_SrtB_target"/>
</dbReference>
<feature type="chain" id="PRO_5036791104" evidence="5">
    <location>
        <begin position="34"/>
        <end position="1627"/>
    </location>
</feature>
<reference evidence="7" key="2">
    <citation type="journal article" date="2021" name="Sci. Rep.">
        <title>The distribution of antibiotic resistance genes in chicken gut microbiota commensals.</title>
        <authorList>
            <person name="Juricova H."/>
            <person name="Matiasovicova J."/>
            <person name="Kubasova T."/>
            <person name="Cejkova D."/>
            <person name="Rychlik I."/>
        </authorList>
    </citation>
    <scope>NUCLEOTIDE SEQUENCE</scope>
    <source>
        <strain evidence="7">An559</strain>
    </source>
</reference>
<dbReference type="EMBL" id="JACJKY010000008">
    <property type="protein sequence ID" value="MBM6920874.1"/>
    <property type="molecule type" value="Genomic_DNA"/>
</dbReference>
<keyword evidence="8" id="KW-1185">Reference proteome</keyword>
<gene>
    <name evidence="7" type="ORF">H6A12_06880</name>
</gene>
<feature type="domain" description="SpaA-like prealbumin fold" evidence="6">
    <location>
        <begin position="936"/>
        <end position="1029"/>
    </location>
</feature>
<feature type="signal peptide" evidence="5">
    <location>
        <begin position="1"/>
        <end position="33"/>
    </location>
</feature>
<keyword evidence="3 5" id="KW-0732">Signal</keyword>
<dbReference type="SUPFAM" id="SSF49452">
    <property type="entry name" value="Starch-binding domain-like"/>
    <property type="match status" value="1"/>
</dbReference>
<feature type="transmembrane region" description="Helical" evidence="4">
    <location>
        <begin position="1597"/>
        <end position="1619"/>
    </location>
</feature>
<dbReference type="NCBIfam" id="TIGR01167">
    <property type="entry name" value="LPXTG_anchor"/>
    <property type="match status" value="1"/>
</dbReference>
<feature type="domain" description="SpaA-like prealbumin fold" evidence="6">
    <location>
        <begin position="1075"/>
        <end position="1153"/>
    </location>
</feature>
<organism evidence="7 8">
    <name type="scientific">Merdimmobilis hominis</name>
    <dbReference type="NCBI Taxonomy" id="2897707"/>
    <lineage>
        <taxon>Bacteria</taxon>
        <taxon>Bacillati</taxon>
        <taxon>Bacillota</taxon>
        <taxon>Clostridia</taxon>
        <taxon>Eubacteriales</taxon>
        <taxon>Oscillospiraceae</taxon>
        <taxon>Merdimmobilis</taxon>
    </lineage>
</organism>
<dbReference type="Gene3D" id="2.60.40.10">
    <property type="entry name" value="Immunoglobulins"/>
    <property type="match status" value="11"/>
</dbReference>
<dbReference type="InterPro" id="IPR041033">
    <property type="entry name" value="SpaA_PFL_dom_1"/>
</dbReference>
<feature type="domain" description="SpaA-like prealbumin fold" evidence="6">
    <location>
        <begin position="1388"/>
        <end position="1480"/>
    </location>
</feature>
<evidence type="ECO:0000259" key="6">
    <source>
        <dbReference type="Pfam" id="PF17802"/>
    </source>
</evidence>
<feature type="domain" description="SpaA-like prealbumin fold" evidence="6">
    <location>
        <begin position="1190"/>
        <end position="1275"/>
    </location>
</feature>